<feature type="domain" description="Sporulation stage II protein D amidase enhancer LytB N-terminal" evidence="2">
    <location>
        <begin position="360"/>
        <end position="423"/>
    </location>
</feature>
<organism evidence="3 4">
    <name type="scientific">candidate division WS6 bacterium GW2011_GWF1_35_23</name>
    <dbReference type="NCBI Taxonomy" id="1619097"/>
    <lineage>
        <taxon>Bacteria</taxon>
        <taxon>Candidatus Dojkabacteria</taxon>
    </lineage>
</organism>
<dbReference type="InterPro" id="IPR013693">
    <property type="entry name" value="SpoIID/LytB_N"/>
</dbReference>
<feature type="coiled-coil region" evidence="1">
    <location>
        <begin position="27"/>
        <end position="124"/>
    </location>
</feature>
<proteinExistence type="predicted"/>
<dbReference type="EMBL" id="LBQH01000015">
    <property type="protein sequence ID" value="KKP77646.1"/>
    <property type="molecule type" value="Genomic_DNA"/>
</dbReference>
<comment type="caution">
    <text evidence="3">The sequence shown here is derived from an EMBL/GenBank/DDBJ whole genome shotgun (WGS) entry which is preliminary data.</text>
</comment>
<name>A0A0G0CN58_9BACT</name>
<accession>A0A0G0CN58</accession>
<dbReference type="PATRIC" id="fig|1619097.3.peg.187"/>
<sequence length="614" mass="68213">MPKKPHKIIQLFLVISLGVFCVTLFNFPVYSDEITDLENQINQTNEELAKKKGILSEIEKKIAEISGSNYSLSQKIGLINDEINKLKKNIDNTEASLNTKIKEIENKQALLEKKKDSIDDLSSDLYIQSRYRMSQFFLSRDSWDGFVEGLFVKKRAITVLTDEVEKINGEFVSLAESREKLETQKQELETQKGDLDKSYALLAAEKAKLQKELNAQVATKSSVSSQISKLTSQLSNLQKTLLYARQGGTSVDPSQVTAGGSDLGSLATFTSKAPAGYFGVFSIGAYTHRNGMSQWGARERAEAGQTYTQILRAYYPSGTITTGYTEPSTIRVKGTGVDCSGKTKVYDETINFATYMNRIYEMPSSWSVEAVKAQAIVSRTYAIYKSKTQGYIIPSESNQVYKNCDNLTAWKNAVTATKGIVLTKGGATYSTQFAAVHGGWINTVGWDLYDSAGVKDFTNTWDNKSGVSWTYRSWYRRDYKLSTSTSSDTCYRNPWLSPQELADIVNAASLLTDIGGSGSSDSRIYPIHDRCHSDGNPYSFTELRSKSSSKFTKVILTQVNRSSGNTTSIKFVNEDGRAITVSGSYFKLAYNLRAPGYLSIPQSGFVHVDIQKKL</sequence>
<evidence type="ECO:0000313" key="3">
    <source>
        <dbReference type="EMBL" id="KKP77646.1"/>
    </source>
</evidence>
<dbReference type="Pfam" id="PF08486">
    <property type="entry name" value="SpoIID"/>
    <property type="match status" value="1"/>
</dbReference>
<feature type="coiled-coil region" evidence="1">
    <location>
        <begin position="171"/>
        <end position="198"/>
    </location>
</feature>
<reference evidence="3 4" key="1">
    <citation type="journal article" date="2015" name="Nature">
        <title>rRNA introns, odd ribosomes, and small enigmatic genomes across a large radiation of phyla.</title>
        <authorList>
            <person name="Brown C.T."/>
            <person name="Hug L.A."/>
            <person name="Thomas B.C."/>
            <person name="Sharon I."/>
            <person name="Castelle C.J."/>
            <person name="Singh A."/>
            <person name="Wilkins M.J."/>
            <person name="Williams K.H."/>
            <person name="Banfield J.F."/>
        </authorList>
    </citation>
    <scope>NUCLEOTIDE SEQUENCE [LARGE SCALE GENOMIC DNA]</scope>
</reference>
<evidence type="ECO:0000313" key="4">
    <source>
        <dbReference type="Proteomes" id="UP000034816"/>
    </source>
</evidence>
<dbReference type="PANTHER" id="PTHR45615:SF80">
    <property type="entry name" value="GRIP DOMAIN-CONTAINING PROTEIN"/>
    <property type="match status" value="1"/>
</dbReference>
<keyword evidence="1" id="KW-0175">Coiled coil</keyword>
<gene>
    <name evidence="3" type="ORF">UR73_C0015G0009</name>
</gene>
<dbReference type="Proteomes" id="UP000034816">
    <property type="component" value="Unassembled WGS sequence"/>
</dbReference>
<dbReference type="PANTHER" id="PTHR45615">
    <property type="entry name" value="MYOSIN HEAVY CHAIN, NON-MUSCLE"/>
    <property type="match status" value="1"/>
</dbReference>
<evidence type="ECO:0000256" key="1">
    <source>
        <dbReference type="SAM" id="Coils"/>
    </source>
</evidence>
<protein>
    <recommendedName>
        <fullName evidence="2">Sporulation stage II protein D amidase enhancer LytB N-terminal domain-containing protein</fullName>
    </recommendedName>
</protein>
<dbReference type="AlphaFoldDB" id="A0A0G0CN58"/>
<evidence type="ECO:0000259" key="2">
    <source>
        <dbReference type="Pfam" id="PF08486"/>
    </source>
</evidence>
<dbReference type="Gene3D" id="6.10.250.3150">
    <property type="match status" value="1"/>
</dbReference>